<accession>A0A1G9FJ80</accession>
<dbReference type="Proteomes" id="UP000198701">
    <property type="component" value="Unassembled WGS sequence"/>
</dbReference>
<dbReference type="EMBL" id="FNFU01000016">
    <property type="protein sequence ID" value="SDK88387.1"/>
    <property type="molecule type" value="Genomic_DNA"/>
</dbReference>
<keyword evidence="1" id="KW-0479">Metal-binding</keyword>
<dbReference type="PANTHER" id="PTHR28082">
    <property type="entry name" value="ZINC FINGER PROTEIN"/>
    <property type="match status" value="1"/>
</dbReference>
<gene>
    <name evidence="5" type="ORF">SAMN05216282_11647</name>
</gene>
<dbReference type="PANTHER" id="PTHR28082:SF1">
    <property type="entry name" value="HELPER OF TIM PROTEIN 13"/>
    <property type="match status" value="1"/>
</dbReference>
<dbReference type="PROSITE" id="PS51266">
    <property type="entry name" value="ZF_CHY"/>
    <property type="match status" value="1"/>
</dbReference>
<evidence type="ECO:0000256" key="1">
    <source>
        <dbReference type="ARBA" id="ARBA00022723"/>
    </source>
</evidence>
<dbReference type="AlphaFoldDB" id="A0A1G9FJ80"/>
<evidence type="ECO:0000256" key="3">
    <source>
        <dbReference type="ARBA" id="ARBA00022833"/>
    </source>
</evidence>
<dbReference type="SUPFAM" id="SSF161219">
    <property type="entry name" value="CHY zinc finger-like"/>
    <property type="match status" value="1"/>
</dbReference>
<proteinExistence type="predicted"/>
<keyword evidence="2" id="KW-0863">Zinc-finger</keyword>
<evidence type="ECO:0000313" key="5">
    <source>
        <dbReference type="EMBL" id="SDK88387.1"/>
    </source>
</evidence>
<protein>
    <submittedName>
        <fullName evidence="5">Uncharacterized protein, contains Zn-finger domain of CHY type</fullName>
    </submittedName>
</protein>
<sequence>MRIYGSTTDDATRCVHYATALDIVAIKFRCCGRYYPCYQCHAEGETHPAVRWPAAEWSERAILCGECRTELTITAYRQTTSCPACGAAFNERCGLHAHLYFEVPEPAPEPTPEPATVPPEGIRE</sequence>
<name>A0A1G9FJ80_9MICO</name>
<dbReference type="InterPro" id="IPR037274">
    <property type="entry name" value="Znf_CHY_sf"/>
</dbReference>
<evidence type="ECO:0000313" key="6">
    <source>
        <dbReference type="Proteomes" id="UP000198701"/>
    </source>
</evidence>
<dbReference type="STRING" id="386301.SAMN05216282_11647"/>
<dbReference type="GO" id="GO:0045041">
    <property type="term" value="P:protein import into mitochondrial intermembrane space"/>
    <property type="evidence" value="ECO:0007669"/>
    <property type="project" value="TreeGrafter"/>
</dbReference>
<keyword evidence="6" id="KW-1185">Reference proteome</keyword>
<dbReference type="InterPro" id="IPR052604">
    <property type="entry name" value="Mito_Tim_assembly_helper"/>
</dbReference>
<feature type="region of interest" description="Disordered" evidence="4">
    <location>
        <begin position="104"/>
        <end position="124"/>
    </location>
</feature>
<dbReference type="GO" id="GO:0008270">
    <property type="term" value="F:zinc ion binding"/>
    <property type="evidence" value="ECO:0007669"/>
    <property type="project" value="UniProtKB-KW"/>
</dbReference>
<dbReference type="InterPro" id="IPR016694">
    <property type="entry name" value="UCP017292"/>
</dbReference>
<organism evidence="5 6">
    <name type="scientific">Cryobacterium psychrotolerans</name>
    <dbReference type="NCBI Taxonomy" id="386301"/>
    <lineage>
        <taxon>Bacteria</taxon>
        <taxon>Bacillati</taxon>
        <taxon>Actinomycetota</taxon>
        <taxon>Actinomycetes</taxon>
        <taxon>Micrococcales</taxon>
        <taxon>Microbacteriaceae</taxon>
        <taxon>Cryobacterium</taxon>
    </lineage>
</organism>
<dbReference type="PIRSF" id="PIRSF017292">
    <property type="entry name" value="UCP017292_Znf_CHY"/>
    <property type="match status" value="1"/>
</dbReference>
<evidence type="ECO:0000256" key="4">
    <source>
        <dbReference type="SAM" id="MobiDB-lite"/>
    </source>
</evidence>
<dbReference type="OrthoDB" id="882119at2"/>
<dbReference type="RefSeq" id="WP_092324354.1">
    <property type="nucleotide sequence ID" value="NZ_FNFU01000016.1"/>
</dbReference>
<evidence type="ECO:0000256" key="2">
    <source>
        <dbReference type="ARBA" id="ARBA00022771"/>
    </source>
</evidence>
<reference evidence="5 6" key="1">
    <citation type="submission" date="2016-10" db="EMBL/GenBank/DDBJ databases">
        <authorList>
            <person name="de Groot N.N."/>
        </authorList>
    </citation>
    <scope>NUCLEOTIDE SEQUENCE [LARGE SCALE GENOMIC DNA]</scope>
    <source>
        <strain evidence="5 6">CGMCC 1.5382</strain>
    </source>
</reference>
<keyword evidence="3" id="KW-0862">Zinc</keyword>
<dbReference type="InterPro" id="IPR008913">
    <property type="entry name" value="Znf_CHY"/>
</dbReference>
<dbReference type="Pfam" id="PF05495">
    <property type="entry name" value="zf-CHY"/>
    <property type="match status" value="1"/>
</dbReference>
<feature type="compositionally biased region" description="Pro residues" evidence="4">
    <location>
        <begin position="105"/>
        <end position="117"/>
    </location>
</feature>